<evidence type="ECO:0000259" key="1">
    <source>
        <dbReference type="Pfam" id="PF13302"/>
    </source>
</evidence>
<dbReference type="GO" id="GO:0016747">
    <property type="term" value="F:acyltransferase activity, transferring groups other than amino-acyl groups"/>
    <property type="evidence" value="ECO:0007669"/>
    <property type="project" value="InterPro"/>
</dbReference>
<keyword evidence="2" id="KW-0808">Transferase</keyword>
<evidence type="ECO:0000313" key="2">
    <source>
        <dbReference type="EMBL" id="RLK08084.1"/>
    </source>
</evidence>
<dbReference type="STRING" id="981384.GCA_000192475_04358"/>
<evidence type="ECO:0000313" key="3">
    <source>
        <dbReference type="Proteomes" id="UP000271700"/>
    </source>
</evidence>
<dbReference type="OrthoDB" id="6293260at2"/>
<dbReference type="PANTHER" id="PTHR43792">
    <property type="entry name" value="GNAT FAMILY, PUTATIVE (AFU_ORTHOLOGUE AFUA_3G00765)-RELATED-RELATED"/>
    <property type="match status" value="1"/>
</dbReference>
<proteinExistence type="predicted"/>
<dbReference type="InterPro" id="IPR051531">
    <property type="entry name" value="N-acetyltransferase"/>
</dbReference>
<dbReference type="Gene3D" id="3.40.630.30">
    <property type="match status" value="1"/>
</dbReference>
<keyword evidence="3" id="KW-1185">Reference proteome</keyword>
<dbReference type="PANTHER" id="PTHR43792:SF1">
    <property type="entry name" value="N-ACETYLTRANSFERASE DOMAIN-CONTAINING PROTEIN"/>
    <property type="match status" value="1"/>
</dbReference>
<dbReference type="InterPro" id="IPR000182">
    <property type="entry name" value="GNAT_dom"/>
</dbReference>
<reference evidence="2 3" key="1">
    <citation type="submission" date="2018-10" db="EMBL/GenBank/DDBJ databases">
        <title>Genomic Encyclopedia of Archaeal and Bacterial Type Strains, Phase II (KMG-II): from individual species to whole genera.</title>
        <authorList>
            <person name="Goeker M."/>
        </authorList>
    </citation>
    <scope>NUCLEOTIDE SEQUENCE [LARGE SCALE GENOMIC DNA]</scope>
    <source>
        <strain evidence="2 3">DSM 29317</strain>
    </source>
</reference>
<sequence length="183" mass="20277">MNFALPIPTLETERLIMRAPSEADLDADTAFFATDAARFVGGPLRRDEVWRVFASLLGHWAVRGYGYWSVDEKDTGTYVGRIGLWFPEGWPEPEVGWTLLNHATGKGYATEAALTARSYAYDVLGWATAISLIDLDNTASKAVAKRMGAQFEFHYEHAKYGTSEIWRHPSPGDLVNGGVEAYA</sequence>
<accession>A0A497ZQM2</accession>
<organism evidence="2 3">
    <name type="scientific">Ruegeria conchae</name>
    <dbReference type="NCBI Taxonomy" id="981384"/>
    <lineage>
        <taxon>Bacteria</taxon>
        <taxon>Pseudomonadati</taxon>
        <taxon>Pseudomonadota</taxon>
        <taxon>Alphaproteobacteria</taxon>
        <taxon>Rhodobacterales</taxon>
        <taxon>Roseobacteraceae</taxon>
        <taxon>Ruegeria</taxon>
    </lineage>
</organism>
<dbReference type="SUPFAM" id="SSF55729">
    <property type="entry name" value="Acyl-CoA N-acyltransferases (Nat)"/>
    <property type="match status" value="1"/>
</dbReference>
<protein>
    <submittedName>
        <fullName evidence="2">RimJ/RimL family protein N-acetyltransferase</fullName>
    </submittedName>
</protein>
<dbReference type="EMBL" id="RCCT01000002">
    <property type="protein sequence ID" value="RLK08084.1"/>
    <property type="molecule type" value="Genomic_DNA"/>
</dbReference>
<comment type="caution">
    <text evidence="2">The sequence shown here is derived from an EMBL/GenBank/DDBJ whole genome shotgun (WGS) entry which is preliminary data.</text>
</comment>
<dbReference type="Proteomes" id="UP000271700">
    <property type="component" value="Unassembled WGS sequence"/>
</dbReference>
<dbReference type="AlphaFoldDB" id="A0A497ZQM2"/>
<gene>
    <name evidence="2" type="ORF">CLV75_1752</name>
</gene>
<feature type="domain" description="N-acetyltransferase" evidence="1">
    <location>
        <begin position="14"/>
        <end position="150"/>
    </location>
</feature>
<dbReference type="Pfam" id="PF13302">
    <property type="entry name" value="Acetyltransf_3"/>
    <property type="match status" value="1"/>
</dbReference>
<dbReference type="RefSeq" id="WP_010437593.1">
    <property type="nucleotide sequence ID" value="NZ_AEYW01000001.1"/>
</dbReference>
<dbReference type="InterPro" id="IPR016181">
    <property type="entry name" value="Acyl_CoA_acyltransferase"/>
</dbReference>
<name>A0A497ZQM2_9RHOB</name>